<keyword evidence="2" id="KW-0808">Transferase</keyword>
<dbReference type="Pfam" id="PF00685">
    <property type="entry name" value="Sulfotransfer_1"/>
    <property type="match status" value="1"/>
</dbReference>
<gene>
    <name evidence="4" type="ORF">AUP44_26080</name>
</gene>
<dbReference type="OrthoDB" id="9804504at2"/>
<protein>
    <recommendedName>
        <fullName evidence="3">Sulfotransferase domain-containing protein</fullName>
    </recommendedName>
</protein>
<dbReference type="GeneID" id="97243142"/>
<dbReference type="AlphaFoldDB" id="A0A161R537"/>
<organism evidence="4 5">
    <name type="scientific">Tistrella mobilis</name>
    <dbReference type="NCBI Taxonomy" id="171437"/>
    <lineage>
        <taxon>Bacteria</taxon>
        <taxon>Pseudomonadati</taxon>
        <taxon>Pseudomonadota</taxon>
        <taxon>Alphaproteobacteria</taxon>
        <taxon>Geminicoccales</taxon>
        <taxon>Geminicoccaceae</taxon>
        <taxon>Tistrella</taxon>
    </lineage>
</organism>
<sequence>MTAPRITPGDGFVWVTAYPKSGSTWLRLALWSLKHGGAAPDFDVLDQGWLTMASNRALFDRCLGLDSAWLTDDEASNLRPAAFARRLTAEPGLHFHRTHEAFTATPDGRPVFPPALTRGALYLIRDPRDLAVSNAHHWGLSIDAAIDFLARPDAALDTGGEGLYGQLRQPLGSWSAHVDSWTAAAMDFPRLIIRYEDMVADPHQAFARIAGFLGWPDDPATVAGAVAGTTFSRLQRREAETGFTNAAAPGRRFFRQGRAAGWPSALTPAQAARIEAAHGAVMARFGYR</sequence>
<dbReference type="SUPFAM" id="SSF52540">
    <property type="entry name" value="P-loop containing nucleoside triphosphate hydrolases"/>
    <property type="match status" value="1"/>
</dbReference>
<comment type="similarity">
    <text evidence="1">Belongs to the sulfotransferase 1 family.</text>
</comment>
<dbReference type="InterPro" id="IPR027417">
    <property type="entry name" value="P-loop_NTPase"/>
</dbReference>
<evidence type="ECO:0000313" key="5">
    <source>
        <dbReference type="Proteomes" id="UP000075787"/>
    </source>
</evidence>
<feature type="domain" description="Sulfotransferase" evidence="3">
    <location>
        <begin position="13"/>
        <end position="286"/>
    </location>
</feature>
<dbReference type="Gene3D" id="3.40.50.300">
    <property type="entry name" value="P-loop containing nucleotide triphosphate hydrolases"/>
    <property type="match status" value="1"/>
</dbReference>
<dbReference type="RefSeq" id="WP_062763395.1">
    <property type="nucleotide sequence ID" value="NZ_CP121045.1"/>
</dbReference>
<accession>A0A161R537</accession>
<dbReference type="EMBL" id="LPZR01000105">
    <property type="protein sequence ID" value="KYO53866.1"/>
    <property type="molecule type" value="Genomic_DNA"/>
</dbReference>
<dbReference type="Proteomes" id="UP000075787">
    <property type="component" value="Unassembled WGS sequence"/>
</dbReference>
<evidence type="ECO:0000313" key="4">
    <source>
        <dbReference type="EMBL" id="KYO53866.1"/>
    </source>
</evidence>
<dbReference type="GO" id="GO:0008146">
    <property type="term" value="F:sulfotransferase activity"/>
    <property type="evidence" value="ECO:0007669"/>
    <property type="project" value="InterPro"/>
</dbReference>
<proteinExistence type="inferred from homology"/>
<evidence type="ECO:0000256" key="1">
    <source>
        <dbReference type="ARBA" id="ARBA00005771"/>
    </source>
</evidence>
<dbReference type="InterPro" id="IPR000863">
    <property type="entry name" value="Sulfotransferase_dom"/>
</dbReference>
<evidence type="ECO:0000256" key="2">
    <source>
        <dbReference type="ARBA" id="ARBA00022679"/>
    </source>
</evidence>
<evidence type="ECO:0000259" key="3">
    <source>
        <dbReference type="Pfam" id="PF00685"/>
    </source>
</evidence>
<reference evidence="4 5" key="1">
    <citation type="submission" date="2015-12" db="EMBL/GenBank/DDBJ databases">
        <title>Genome sequence of Tistrella mobilis MCCC 1A02139.</title>
        <authorList>
            <person name="Lu L."/>
            <person name="Lai Q."/>
            <person name="Shao Z."/>
            <person name="Qian P."/>
        </authorList>
    </citation>
    <scope>NUCLEOTIDE SEQUENCE [LARGE SCALE GENOMIC DNA]</scope>
    <source>
        <strain evidence="4 5">MCCC 1A02139</strain>
    </source>
</reference>
<name>A0A161R537_9PROT</name>
<dbReference type="PANTHER" id="PTHR11783">
    <property type="entry name" value="SULFOTRANSFERASE SULT"/>
    <property type="match status" value="1"/>
</dbReference>
<comment type="caution">
    <text evidence="4">The sequence shown here is derived from an EMBL/GenBank/DDBJ whole genome shotgun (WGS) entry which is preliminary data.</text>
</comment>